<dbReference type="PANTHER" id="PTHR11124">
    <property type="entry name" value="VACUOLAR SORTING PROTEIN VPS29"/>
    <property type="match status" value="1"/>
</dbReference>
<evidence type="ECO:0000259" key="3">
    <source>
        <dbReference type="Pfam" id="PF12850"/>
    </source>
</evidence>
<evidence type="ECO:0000256" key="1">
    <source>
        <dbReference type="ARBA" id="ARBA00008950"/>
    </source>
</evidence>
<dbReference type="RefSeq" id="WP_074571970.1">
    <property type="nucleotide sequence ID" value="NZ_FNJQ01000010.1"/>
</dbReference>
<sequence length="161" mass="17636">MRVGILSDSHGDYRYIDQALAHKEAQDVEVWLFAGDIAMDADYLAMVTDKEVIKVAGNNDWPGGRLPDYETADIAGHTIFLTHGHLFGVGFGLHNLAQAAVDVGADIAVYGHTHIAVDTLLDDVRILNPGSISRPRDARNGSFMVMNLEVDKSPRVKLLRI</sequence>
<accession>A0A1H0QZ17</accession>
<dbReference type="Gene3D" id="3.60.21.10">
    <property type="match status" value="1"/>
</dbReference>
<dbReference type="GO" id="GO:0016787">
    <property type="term" value="F:hydrolase activity"/>
    <property type="evidence" value="ECO:0007669"/>
    <property type="project" value="UniProtKB-UniRule"/>
</dbReference>
<proteinExistence type="inferred from homology"/>
<protein>
    <recommendedName>
        <fullName evidence="2">Phosphoesterase</fullName>
        <ecNumber evidence="2">3.1.4.-</ecNumber>
    </recommendedName>
</protein>
<comment type="similarity">
    <text evidence="1 2">Belongs to the metallophosphoesterase superfamily. YfcE family.</text>
</comment>
<dbReference type="EC" id="3.1.4.-" evidence="2"/>
<reference evidence="4 5" key="1">
    <citation type="submission" date="2016-10" db="EMBL/GenBank/DDBJ databases">
        <authorList>
            <person name="de Groot N.N."/>
        </authorList>
    </citation>
    <scope>NUCLEOTIDE SEQUENCE [LARGE SCALE GENOMIC DNA]</scope>
    <source>
        <strain evidence="4 5">S137</strain>
    </source>
</reference>
<dbReference type="Proteomes" id="UP000182412">
    <property type="component" value="Unassembled WGS sequence"/>
</dbReference>
<organism evidence="4 5">
    <name type="scientific">Selenomonas ruminantium</name>
    <dbReference type="NCBI Taxonomy" id="971"/>
    <lineage>
        <taxon>Bacteria</taxon>
        <taxon>Bacillati</taxon>
        <taxon>Bacillota</taxon>
        <taxon>Negativicutes</taxon>
        <taxon>Selenomonadales</taxon>
        <taxon>Selenomonadaceae</taxon>
        <taxon>Selenomonas</taxon>
    </lineage>
</organism>
<comment type="cofactor">
    <cofactor evidence="2">
        <name>a divalent metal cation</name>
        <dbReference type="ChEBI" id="CHEBI:60240"/>
    </cofactor>
</comment>
<feature type="domain" description="Calcineurin-like phosphoesterase" evidence="3">
    <location>
        <begin position="1"/>
        <end position="149"/>
    </location>
</feature>
<dbReference type="AlphaFoldDB" id="A0A1H0QZ17"/>
<dbReference type="Pfam" id="PF12850">
    <property type="entry name" value="Metallophos_2"/>
    <property type="match status" value="1"/>
</dbReference>
<dbReference type="OrthoDB" id="9800565at2"/>
<gene>
    <name evidence="4" type="ORF">SAMN05216366_11020</name>
</gene>
<keyword evidence="2" id="KW-0479">Metal-binding</keyword>
<evidence type="ECO:0000256" key="2">
    <source>
        <dbReference type="RuleBase" id="RU362039"/>
    </source>
</evidence>
<dbReference type="GO" id="GO:0046872">
    <property type="term" value="F:metal ion binding"/>
    <property type="evidence" value="ECO:0007669"/>
    <property type="project" value="UniProtKB-KW"/>
</dbReference>
<name>A0A1H0QZ17_SELRU</name>
<dbReference type="SUPFAM" id="SSF56300">
    <property type="entry name" value="Metallo-dependent phosphatases"/>
    <property type="match status" value="1"/>
</dbReference>
<dbReference type="InterPro" id="IPR000979">
    <property type="entry name" value="Phosphodiesterase_MJ0936/Vps29"/>
</dbReference>
<dbReference type="EMBL" id="FNJQ01000010">
    <property type="protein sequence ID" value="SDP22504.1"/>
    <property type="molecule type" value="Genomic_DNA"/>
</dbReference>
<evidence type="ECO:0000313" key="5">
    <source>
        <dbReference type="Proteomes" id="UP000182412"/>
    </source>
</evidence>
<dbReference type="NCBIfam" id="TIGR00040">
    <property type="entry name" value="yfcE"/>
    <property type="match status" value="1"/>
</dbReference>
<dbReference type="InterPro" id="IPR024654">
    <property type="entry name" value="Calcineurin-like_PHP_lpxH"/>
</dbReference>
<dbReference type="InterPro" id="IPR029052">
    <property type="entry name" value="Metallo-depent_PP-like"/>
</dbReference>
<evidence type="ECO:0000313" key="4">
    <source>
        <dbReference type="EMBL" id="SDP22504.1"/>
    </source>
</evidence>